<sequence>MSIYTKITISIAGIILFISLLTISACSLLTQSSVKPKKTALVIPNISTQNLIQHVKQLSVTNHPRNYLHLDNLNATADYIKQHMQSYSHDVSEQIFTIDNIKYRNIISHFGPKKGARIIIGAHYDSCCQTQGADDNASGIAGLLELARLLKENPPNTPIELIAYSLEEPPFFRTKDMGSAIHAQSVAGQPIKLMISLEMIGYFSDKPNSQQFPFKLMQKLYSDKGNFIAIISNMDNRKATATIKSYMLGATDLPVYSLNAPSFITGVDFSDHRNYWKHDIPAVMITDTSFYRNVHYHEANGDSWEDLDYNRMAKVIQGVYSTVQNY</sequence>
<dbReference type="KEGG" id="emo:DM558_14945"/>
<dbReference type="InterPro" id="IPR007484">
    <property type="entry name" value="Peptidase_M28"/>
</dbReference>
<feature type="transmembrane region" description="Helical" evidence="1">
    <location>
        <begin position="7"/>
        <end position="30"/>
    </location>
</feature>
<dbReference type="PANTHER" id="PTHR12147">
    <property type="entry name" value="METALLOPEPTIDASE M28 FAMILY MEMBER"/>
    <property type="match status" value="1"/>
</dbReference>
<keyword evidence="1" id="KW-1133">Transmembrane helix</keyword>
<evidence type="ECO:0000313" key="4">
    <source>
        <dbReference type="Proteomes" id="UP000273143"/>
    </source>
</evidence>
<evidence type="ECO:0000313" key="3">
    <source>
        <dbReference type="EMBL" id="AZS51986.1"/>
    </source>
</evidence>
<keyword evidence="4" id="KW-1185">Reference proteome</keyword>
<dbReference type="PANTHER" id="PTHR12147:SF26">
    <property type="entry name" value="PEPTIDASE M28 DOMAIN-CONTAINING PROTEIN"/>
    <property type="match status" value="1"/>
</dbReference>
<dbReference type="EMBL" id="CP029822">
    <property type="protein sequence ID" value="AZS51986.1"/>
    <property type="molecule type" value="Genomic_DNA"/>
</dbReference>
<dbReference type="Gene3D" id="3.40.630.10">
    <property type="entry name" value="Zn peptidases"/>
    <property type="match status" value="1"/>
</dbReference>
<evidence type="ECO:0000259" key="2">
    <source>
        <dbReference type="Pfam" id="PF04389"/>
    </source>
</evidence>
<dbReference type="GO" id="GO:0008235">
    <property type="term" value="F:metalloexopeptidase activity"/>
    <property type="evidence" value="ECO:0007669"/>
    <property type="project" value="InterPro"/>
</dbReference>
<reference evidence="4" key="1">
    <citation type="submission" date="2018-06" db="EMBL/GenBank/DDBJ databases">
        <title>Complete genome of Pseudomonas insecticola strain QZS01.</title>
        <authorList>
            <person name="Wang J."/>
            <person name="Su Q."/>
        </authorList>
    </citation>
    <scope>NUCLEOTIDE SEQUENCE [LARGE SCALE GENOMIC DNA]</scope>
    <source>
        <strain evidence="4">QZS01</strain>
    </source>
</reference>
<keyword evidence="1" id="KW-0812">Transmembrane</keyword>
<organism evidence="3 4">
    <name type="scientific">Entomomonas moraniae</name>
    <dbReference type="NCBI Taxonomy" id="2213226"/>
    <lineage>
        <taxon>Bacteria</taxon>
        <taxon>Pseudomonadati</taxon>
        <taxon>Pseudomonadota</taxon>
        <taxon>Gammaproteobacteria</taxon>
        <taxon>Pseudomonadales</taxon>
        <taxon>Pseudomonadaceae</taxon>
        <taxon>Entomomonas</taxon>
    </lineage>
</organism>
<gene>
    <name evidence="3" type="ORF">DM558_14945</name>
</gene>
<dbReference type="Proteomes" id="UP000273143">
    <property type="component" value="Chromosome"/>
</dbReference>
<name>A0A451EQ79_9GAMM</name>
<dbReference type="AlphaFoldDB" id="A0A451EQ79"/>
<proteinExistence type="predicted"/>
<evidence type="ECO:0000256" key="1">
    <source>
        <dbReference type="SAM" id="Phobius"/>
    </source>
</evidence>
<keyword evidence="1" id="KW-0472">Membrane</keyword>
<dbReference type="GO" id="GO:0006508">
    <property type="term" value="P:proteolysis"/>
    <property type="evidence" value="ECO:0007669"/>
    <property type="project" value="InterPro"/>
</dbReference>
<dbReference type="InterPro" id="IPR045175">
    <property type="entry name" value="M28_fam"/>
</dbReference>
<dbReference type="PROSITE" id="PS51257">
    <property type="entry name" value="PROKAR_LIPOPROTEIN"/>
    <property type="match status" value="1"/>
</dbReference>
<feature type="domain" description="Peptidase M28" evidence="2">
    <location>
        <begin position="105"/>
        <end position="320"/>
    </location>
</feature>
<dbReference type="RefSeq" id="WP_127164645.1">
    <property type="nucleotide sequence ID" value="NZ_CP029822.1"/>
</dbReference>
<protein>
    <recommendedName>
        <fullName evidence="2">Peptidase M28 domain-containing protein</fullName>
    </recommendedName>
</protein>
<dbReference type="SUPFAM" id="SSF53187">
    <property type="entry name" value="Zn-dependent exopeptidases"/>
    <property type="match status" value="1"/>
</dbReference>
<accession>A0A451EQ79</accession>
<dbReference type="Pfam" id="PF04389">
    <property type="entry name" value="Peptidase_M28"/>
    <property type="match status" value="1"/>
</dbReference>